<dbReference type="AlphaFoldDB" id="A0A0E9WER8"/>
<proteinExistence type="predicted"/>
<name>A0A0E9WER8_ANGAN</name>
<evidence type="ECO:0000313" key="1">
    <source>
        <dbReference type="EMBL" id="JAH88075.1"/>
    </source>
</evidence>
<organism evidence="1">
    <name type="scientific">Anguilla anguilla</name>
    <name type="common">European freshwater eel</name>
    <name type="synonym">Muraena anguilla</name>
    <dbReference type="NCBI Taxonomy" id="7936"/>
    <lineage>
        <taxon>Eukaryota</taxon>
        <taxon>Metazoa</taxon>
        <taxon>Chordata</taxon>
        <taxon>Craniata</taxon>
        <taxon>Vertebrata</taxon>
        <taxon>Euteleostomi</taxon>
        <taxon>Actinopterygii</taxon>
        <taxon>Neopterygii</taxon>
        <taxon>Teleostei</taxon>
        <taxon>Anguilliformes</taxon>
        <taxon>Anguillidae</taxon>
        <taxon>Anguilla</taxon>
    </lineage>
</organism>
<reference evidence="1" key="2">
    <citation type="journal article" date="2015" name="Fish Shellfish Immunol.">
        <title>Early steps in the European eel (Anguilla anguilla)-Vibrio vulnificus interaction in the gills: Role of the RtxA13 toxin.</title>
        <authorList>
            <person name="Callol A."/>
            <person name="Pajuelo D."/>
            <person name="Ebbesson L."/>
            <person name="Teles M."/>
            <person name="MacKenzie S."/>
            <person name="Amaro C."/>
        </authorList>
    </citation>
    <scope>NUCLEOTIDE SEQUENCE</scope>
</reference>
<dbReference type="EMBL" id="GBXM01020502">
    <property type="protein sequence ID" value="JAH88075.1"/>
    <property type="molecule type" value="Transcribed_RNA"/>
</dbReference>
<reference evidence="1" key="1">
    <citation type="submission" date="2014-11" db="EMBL/GenBank/DDBJ databases">
        <authorList>
            <person name="Amaro Gonzalez C."/>
        </authorList>
    </citation>
    <scope>NUCLEOTIDE SEQUENCE</scope>
</reference>
<protein>
    <submittedName>
        <fullName evidence="1">Uncharacterized protein</fullName>
    </submittedName>
</protein>
<accession>A0A0E9WER8</accession>
<sequence>MDGADLAAIKQLVFAGFPTTRTLTVFLAYLSRAAPWDLKMATLALSRSFLSMPSFLGMEPTRMAASRSLNATSSLSVGITSLRSGRAQS</sequence>